<proteinExistence type="predicted"/>
<protein>
    <recommendedName>
        <fullName evidence="4">Secreted protein</fullName>
    </recommendedName>
</protein>
<evidence type="ECO:0000313" key="3">
    <source>
        <dbReference type="Proteomes" id="UP000293823"/>
    </source>
</evidence>
<keyword evidence="3" id="KW-1185">Reference proteome</keyword>
<name>A0A4Q4S5N6_9PLEO</name>
<comment type="caution">
    <text evidence="2">The sequence shown here is derived from an EMBL/GenBank/DDBJ whole genome shotgun (WGS) entry which is preliminary data.</text>
</comment>
<feature type="chain" id="PRO_5020211117" description="Secreted protein" evidence="1">
    <location>
        <begin position="18"/>
        <end position="72"/>
    </location>
</feature>
<reference evidence="3" key="1">
    <citation type="journal article" date="2019" name="bioRxiv">
        <title>Genomics, evolutionary history and diagnostics of the Alternaria alternata species group including apple and Asian pear pathotypes.</title>
        <authorList>
            <person name="Armitage A.D."/>
            <person name="Cockerton H.M."/>
            <person name="Sreenivasaprasad S."/>
            <person name="Woodhall J.W."/>
            <person name="Lane C.R."/>
            <person name="Harrison R.J."/>
            <person name="Clarkson J.P."/>
        </authorList>
    </citation>
    <scope>NUCLEOTIDE SEQUENCE [LARGE SCALE GENOMIC DNA]</scope>
    <source>
        <strain evidence="3">RGR 97.0016</strain>
    </source>
</reference>
<evidence type="ECO:0000313" key="2">
    <source>
        <dbReference type="EMBL" id="RYO64796.1"/>
    </source>
</evidence>
<dbReference type="Proteomes" id="UP000293823">
    <property type="component" value="Unassembled WGS sequence"/>
</dbReference>
<feature type="signal peptide" evidence="1">
    <location>
        <begin position="1"/>
        <end position="17"/>
    </location>
</feature>
<sequence>MQLSIFLSTIFIGLTIATPSGTIEEGPNKVLRDLSSRETEASCIVDGQCRKLTCIAPSDFESCSPCSGLPPC</sequence>
<keyword evidence="1" id="KW-0732">Signal</keyword>
<evidence type="ECO:0008006" key="4">
    <source>
        <dbReference type="Google" id="ProtNLM"/>
    </source>
</evidence>
<gene>
    <name evidence="2" type="ORF">AA0113_g5879</name>
</gene>
<dbReference type="EMBL" id="PEJP01000020">
    <property type="protein sequence ID" value="RYO64796.1"/>
    <property type="molecule type" value="Genomic_DNA"/>
</dbReference>
<accession>A0A4Q4S5N6</accession>
<dbReference type="AlphaFoldDB" id="A0A4Q4S5N6"/>
<evidence type="ECO:0000256" key="1">
    <source>
        <dbReference type="SAM" id="SignalP"/>
    </source>
</evidence>
<organism evidence="2 3">
    <name type="scientific">Alternaria arborescens</name>
    <dbReference type="NCBI Taxonomy" id="156630"/>
    <lineage>
        <taxon>Eukaryota</taxon>
        <taxon>Fungi</taxon>
        <taxon>Dikarya</taxon>
        <taxon>Ascomycota</taxon>
        <taxon>Pezizomycotina</taxon>
        <taxon>Dothideomycetes</taxon>
        <taxon>Pleosporomycetidae</taxon>
        <taxon>Pleosporales</taxon>
        <taxon>Pleosporineae</taxon>
        <taxon>Pleosporaceae</taxon>
        <taxon>Alternaria</taxon>
        <taxon>Alternaria sect. Alternaria</taxon>
    </lineage>
</organism>